<dbReference type="Pfam" id="PF00107">
    <property type="entry name" value="ADH_zinc_N"/>
    <property type="match status" value="1"/>
</dbReference>
<dbReference type="Gene3D" id="3.90.180.10">
    <property type="entry name" value="Medium-chain alcohol dehydrogenases, catalytic domain"/>
    <property type="match status" value="1"/>
</dbReference>
<sequence>MTNQAAILTQTHGPLKIKDLPIPQCHPAEVLVKVKAVATNAADWKKYEGHFPQDLPILLGCDIVGEISEVGSSVTGFSIGDRVAGYTQQQLTGMQSMLNTGRVASDLRHGGYQKYVPMLPRMIFKVPECISDEIAATFGCSFFTATAAVFKSLGFPYPILASAPPGELEKVLVWGGASAVGAFAIQLLKASHAEVTAVCSAKSFDYVRSLGASHAIDYGAGDVVKQVKEQGLGFRIAFDAISSKETCNACLDIVGEGGKVANVQFLEALRRPNIDLVHTNVVDILGDTDAEFVSSLIGAWIPKALSEGTLKGVQFMKYSGGLGDIDRAIRDHRDGKIAGKGVVSGI</sequence>
<dbReference type="Proteomes" id="UP000190312">
    <property type="component" value="Unassembled WGS sequence"/>
</dbReference>
<dbReference type="VEuPathDB" id="FungiDB:AO090701000822"/>
<keyword evidence="3" id="KW-0521">NADP</keyword>
<dbReference type="InterPro" id="IPR013154">
    <property type="entry name" value="ADH-like_N"/>
</dbReference>
<dbReference type="SMART" id="SM00829">
    <property type="entry name" value="PKS_ER"/>
    <property type="match status" value="1"/>
</dbReference>
<dbReference type="eggNOG" id="KOG1198">
    <property type="taxonomic scope" value="Eukaryota"/>
</dbReference>
<dbReference type="GO" id="GO:0016651">
    <property type="term" value="F:oxidoreductase activity, acting on NAD(P)H"/>
    <property type="evidence" value="ECO:0007669"/>
    <property type="project" value="InterPro"/>
</dbReference>
<comment type="similarity">
    <text evidence="1">Belongs to the zinc-containing alcohol dehydrogenase family.</text>
</comment>
<protein>
    <submittedName>
        <fullName evidence="6">Alcohol dehydrogenase zinc-binding domain protein</fullName>
    </submittedName>
</protein>
<reference evidence="6 7" key="1">
    <citation type="submission" date="2016-10" db="EMBL/GenBank/DDBJ databases">
        <title>Genome sequencing of Aspergillus oryzae BCC7051.</title>
        <authorList>
            <person name="Thammarongtham C."/>
            <person name="Vorapreeda T."/>
            <person name="Nookaew I."/>
            <person name="Srisuk T."/>
            <person name="Land M."/>
            <person name="Jeennor S."/>
            <person name="Laoteng K."/>
        </authorList>
    </citation>
    <scope>NUCLEOTIDE SEQUENCE [LARGE SCALE GENOMIC DNA]</scope>
    <source>
        <strain evidence="6 7">BCC7051</strain>
    </source>
</reference>
<evidence type="ECO:0000256" key="3">
    <source>
        <dbReference type="ARBA" id="ARBA00022857"/>
    </source>
</evidence>
<dbReference type="CDD" id="cd08249">
    <property type="entry name" value="enoyl_reductase_like"/>
    <property type="match status" value="1"/>
</dbReference>
<accession>A0A1S9DBK9</accession>
<dbReference type="PANTHER" id="PTHR45348">
    <property type="entry name" value="HYPOTHETICAL OXIDOREDUCTASE (EUROFUNG)"/>
    <property type="match status" value="1"/>
</dbReference>
<dbReference type="InterPro" id="IPR020843">
    <property type="entry name" value="ER"/>
</dbReference>
<organism evidence="6 7">
    <name type="scientific">Aspergillus oryzae</name>
    <name type="common">Yellow koji mold</name>
    <dbReference type="NCBI Taxonomy" id="5062"/>
    <lineage>
        <taxon>Eukaryota</taxon>
        <taxon>Fungi</taxon>
        <taxon>Dikarya</taxon>
        <taxon>Ascomycota</taxon>
        <taxon>Pezizomycotina</taxon>
        <taxon>Eurotiomycetes</taxon>
        <taxon>Eurotiomycetidae</taxon>
        <taxon>Eurotiales</taxon>
        <taxon>Aspergillaceae</taxon>
        <taxon>Aspergillus</taxon>
        <taxon>Aspergillus subgen. Circumdati</taxon>
    </lineage>
</organism>
<dbReference type="InterPro" id="IPR011032">
    <property type="entry name" value="GroES-like_sf"/>
</dbReference>
<dbReference type="Pfam" id="PF08240">
    <property type="entry name" value="ADH_N"/>
    <property type="match status" value="1"/>
</dbReference>
<proteinExistence type="inferred from homology"/>
<dbReference type="Gene3D" id="3.40.50.720">
    <property type="entry name" value="NAD(P)-binding Rossmann-like Domain"/>
    <property type="match status" value="1"/>
</dbReference>
<dbReference type="InterPro" id="IPR013149">
    <property type="entry name" value="ADH-like_C"/>
</dbReference>
<comment type="caution">
    <text evidence="6">The sequence shown here is derived from an EMBL/GenBank/DDBJ whole genome shotgun (WGS) entry which is preliminary data.</text>
</comment>
<evidence type="ECO:0000313" key="7">
    <source>
        <dbReference type="Proteomes" id="UP000190312"/>
    </source>
</evidence>
<dbReference type="InterPro" id="IPR047122">
    <property type="entry name" value="Trans-enoyl_RdTase-like"/>
</dbReference>
<evidence type="ECO:0000256" key="1">
    <source>
        <dbReference type="ARBA" id="ARBA00008072"/>
    </source>
</evidence>
<keyword evidence="4" id="KW-0560">Oxidoreductase</keyword>
<dbReference type="InterPro" id="IPR036291">
    <property type="entry name" value="NAD(P)-bd_dom_sf"/>
</dbReference>
<keyword evidence="2" id="KW-0547">Nucleotide-binding</keyword>
<evidence type="ECO:0000256" key="4">
    <source>
        <dbReference type="ARBA" id="ARBA00023002"/>
    </source>
</evidence>
<evidence type="ECO:0000313" key="6">
    <source>
        <dbReference type="EMBL" id="OOO06450.1"/>
    </source>
</evidence>
<feature type="domain" description="Enoyl reductase (ER)" evidence="5">
    <location>
        <begin position="13"/>
        <end position="343"/>
    </location>
</feature>
<dbReference type="SUPFAM" id="SSF50129">
    <property type="entry name" value="GroES-like"/>
    <property type="match status" value="1"/>
</dbReference>
<evidence type="ECO:0000256" key="2">
    <source>
        <dbReference type="ARBA" id="ARBA00022741"/>
    </source>
</evidence>
<dbReference type="OrthoDB" id="48317at2759"/>
<name>A0A1S9DBK9_ASPOZ</name>
<dbReference type="PANTHER" id="PTHR45348:SF2">
    <property type="entry name" value="ZINC-TYPE ALCOHOL DEHYDROGENASE-LIKE PROTEIN C2E1P3.01"/>
    <property type="match status" value="1"/>
</dbReference>
<dbReference type="AlphaFoldDB" id="A0A1S9DBK9"/>
<gene>
    <name evidence="6" type="ORF">OAory_01021110</name>
</gene>
<dbReference type="EMBL" id="MKZY01000008">
    <property type="protein sequence ID" value="OOO06450.1"/>
    <property type="molecule type" value="Genomic_DNA"/>
</dbReference>
<dbReference type="GO" id="GO:0000166">
    <property type="term" value="F:nucleotide binding"/>
    <property type="evidence" value="ECO:0007669"/>
    <property type="project" value="UniProtKB-KW"/>
</dbReference>
<dbReference type="SUPFAM" id="SSF51735">
    <property type="entry name" value="NAD(P)-binding Rossmann-fold domains"/>
    <property type="match status" value="1"/>
</dbReference>
<evidence type="ECO:0000259" key="5">
    <source>
        <dbReference type="SMART" id="SM00829"/>
    </source>
</evidence>